<dbReference type="RefSeq" id="WP_103295453.1">
    <property type="nucleotide sequence ID" value="NZ_BKAQ01000014.1"/>
</dbReference>
<keyword evidence="2" id="KW-1185">Reference proteome</keyword>
<gene>
    <name evidence="1" type="ORF">SKL01_17580</name>
</gene>
<evidence type="ECO:0000313" key="2">
    <source>
        <dbReference type="Proteomes" id="UP000321040"/>
    </source>
</evidence>
<name>A0ABQ0XMH7_9STAP</name>
<dbReference type="Proteomes" id="UP000321040">
    <property type="component" value="Unassembled WGS sequence"/>
</dbReference>
<evidence type="ECO:0008006" key="3">
    <source>
        <dbReference type="Google" id="ProtNLM"/>
    </source>
</evidence>
<protein>
    <recommendedName>
        <fullName evidence="3">Phage protein</fullName>
    </recommendedName>
</protein>
<dbReference type="EMBL" id="BKAQ01000014">
    <property type="protein sequence ID" value="GEP82580.1"/>
    <property type="molecule type" value="Genomic_DNA"/>
</dbReference>
<proteinExistence type="predicted"/>
<evidence type="ECO:0000313" key="1">
    <source>
        <dbReference type="EMBL" id="GEP82580.1"/>
    </source>
</evidence>
<reference evidence="1 2" key="1">
    <citation type="submission" date="2019-07" db="EMBL/GenBank/DDBJ databases">
        <title>Whole genome shotgun sequence of Staphylococcus kloosii NBRC 109624.</title>
        <authorList>
            <person name="Hosoyama A."/>
            <person name="Uohara A."/>
            <person name="Ohji S."/>
            <person name="Ichikawa N."/>
        </authorList>
    </citation>
    <scope>NUCLEOTIDE SEQUENCE [LARGE SCALE GENOMIC DNA]</scope>
    <source>
        <strain evidence="1 2">NBRC 109624</strain>
    </source>
</reference>
<accession>A0ABQ0XMH7</accession>
<dbReference type="GeneID" id="69905007"/>
<comment type="caution">
    <text evidence="1">The sequence shown here is derived from an EMBL/GenBank/DDBJ whole genome shotgun (WGS) entry which is preliminary data.</text>
</comment>
<organism evidence="1 2">
    <name type="scientific">Staphylococcus kloosii</name>
    <dbReference type="NCBI Taxonomy" id="29384"/>
    <lineage>
        <taxon>Bacteria</taxon>
        <taxon>Bacillati</taxon>
        <taxon>Bacillota</taxon>
        <taxon>Bacilli</taxon>
        <taxon>Bacillales</taxon>
        <taxon>Staphylococcaceae</taxon>
        <taxon>Staphylococcus</taxon>
    </lineage>
</organism>
<sequence length="189" mass="22570">MPKRKNKKVKNKNQIRQNITNRKSVKEDFRIVLENENWLRTCKIDKENFTNMYSDYRSLAKTLTKVMTELLPDIEKNGYDIFNKQNIYYSRTAHCHLVDKSKFEIVQKIVNEINDRELDIFSDEEKKLWQYGITGGIRIICIYDQANNNVHPLFIDPHHLIHSSIKYNQQDVMTNHLCPVKTFNENSFE</sequence>